<evidence type="ECO:0000256" key="5">
    <source>
        <dbReference type="ARBA" id="ARBA00022741"/>
    </source>
</evidence>
<proteinExistence type="predicted"/>
<dbReference type="InterPro" id="IPR013656">
    <property type="entry name" value="PAS_4"/>
</dbReference>
<evidence type="ECO:0000256" key="6">
    <source>
        <dbReference type="ARBA" id="ARBA00022777"/>
    </source>
</evidence>
<feature type="signal peptide" evidence="11">
    <location>
        <begin position="1"/>
        <end position="29"/>
    </location>
</feature>
<reference evidence="14 15" key="1">
    <citation type="submission" date="2016-07" db="EMBL/GenBank/DDBJ databases">
        <authorList>
            <person name="Lefevre C.T."/>
        </authorList>
    </citation>
    <scope>NUCLEOTIDE SEQUENCE [LARGE SCALE GENOMIC DNA]</scope>
    <source>
        <strain evidence="14">PR1</strain>
    </source>
</reference>
<keyword evidence="10" id="KW-0812">Transmembrane</keyword>
<feature type="domain" description="PAC" evidence="13">
    <location>
        <begin position="1142"/>
        <end position="1192"/>
    </location>
</feature>
<dbReference type="EMBL" id="FLYE01000001">
    <property type="protein sequence ID" value="SCA55138.1"/>
    <property type="molecule type" value="Genomic_DNA"/>
</dbReference>
<dbReference type="PROSITE" id="PS50113">
    <property type="entry name" value="PAC"/>
    <property type="match status" value="2"/>
</dbReference>
<keyword evidence="10" id="KW-0472">Membrane</keyword>
<dbReference type="InterPro" id="IPR000014">
    <property type="entry name" value="PAS"/>
</dbReference>
<feature type="domain" description="PAS" evidence="12">
    <location>
        <begin position="1193"/>
        <end position="1263"/>
    </location>
</feature>
<dbReference type="InterPro" id="IPR001932">
    <property type="entry name" value="PPM-type_phosphatase-like_dom"/>
</dbReference>
<dbReference type="CDD" id="cd01007">
    <property type="entry name" value="PBP2_BvgS_HisK_like"/>
    <property type="match status" value="2"/>
</dbReference>
<evidence type="ECO:0000256" key="3">
    <source>
        <dbReference type="ARBA" id="ARBA00022679"/>
    </source>
</evidence>
<evidence type="ECO:0000256" key="1">
    <source>
        <dbReference type="ARBA" id="ARBA00000085"/>
    </source>
</evidence>
<dbReference type="InterPro" id="IPR001638">
    <property type="entry name" value="Solute-binding_3/MltF_N"/>
</dbReference>
<dbReference type="Gene3D" id="3.30.450.20">
    <property type="entry name" value="PAS domain"/>
    <property type="match status" value="2"/>
</dbReference>
<dbReference type="PANTHER" id="PTHR35936">
    <property type="entry name" value="MEMBRANE-BOUND LYTIC MUREIN TRANSGLYCOSYLASE F"/>
    <property type="match status" value="1"/>
</dbReference>
<dbReference type="SMART" id="SM00062">
    <property type="entry name" value="PBPb"/>
    <property type="match status" value="2"/>
</dbReference>
<keyword evidence="15" id="KW-1185">Reference proteome</keyword>
<dbReference type="InterPro" id="IPR013767">
    <property type="entry name" value="PAS_fold"/>
</dbReference>
<dbReference type="Pfam" id="PF07228">
    <property type="entry name" value="SpoIIE"/>
    <property type="match status" value="1"/>
</dbReference>
<evidence type="ECO:0000256" key="9">
    <source>
        <dbReference type="ARBA" id="ARBA00070616"/>
    </source>
</evidence>
<dbReference type="CDD" id="cd00130">
    <property type="entry name" value="PAS"/>
    <property type="match status" value="2"/>
</dbReference>
<keyword evidence="10" id="KW-1133">Transmembrane helix</keyword>
<evidence type="ECO:0000256" key="7">
    <source>
        <dbReference type="ARBA" id="ARBA00022840"/>
    </source>
</evidence>
<dbReference type="PROSITE" id="PS50112">
    <property type="entry name" value="PAS"/>
    <property type="match status" value="2"/>
</dbReference>
<feature type="transmembrane region" description="Helical" evidence="10">
    <location>
        <begin position="632"/>
        <end position="657"/>
    </location>
</feature>
<comment type="function">
    <text evidence="8">Putative oxygen sensor; modulates the activity of FixJ, a transcriptional activator of nitrogen fixation fixK gene. FixL probably acts as a kinase that phosphorylates FixJ.</text>
</comment>
<dbReference type="OrthoDB" id="6192933at2"/>
<evidence type="ECO:0000256" key="8">
    <source>
        <dbReference type="ARBA" id="ARBA00059827"/>
    </source>
</evidence>
<keyword evidence="7" id="KW-0067">ATP-binding</keyword>
<gene>
    <name evidence="14" type="ORF">MTBPR1_10385</name>
</gene>
<dbReference type="Pfam" id="PF00989">
    <property type="entry name" value="PAS"/>
    <property type="match status" value="1"/>
</dbReference>
<dbReference type="PANTHER" id="PTHR35936:SF38">
    <property type="entry name" value="GLUTAMINE-BINDING PERIPLASMIC PROTEIN"/>
    <property type="match status" value="1"/>
</dbReference>
<evidence type="ECO:0000313" key="14">
    <source>
        <dbReference type="EMBL" id="SCA55138.1"/>
    </source>
</evidence>
<evidence type="ECO:0000256" key="10">
    <source>
        <dbReference type="SAM" id="Phobius"/>
    </source>
</evidence>
<keyword evidence="4 11" id="KW-0732">Signal</keyword>
<dbReference type="InterPro" id="IPR000700">
    <property type="entry name" value="PAS-assoc_C"/>
</dbReference>
<evidence type="ECO:0000256" key="2">
    <source>
        <dbReference type="ARBA" id="ARBA00012438"/>
    </source>
</evidence>
<keyword evidence="5" id="KW-0547">Nucleotide-binding</keyword>
<dbReference type="GO" id="GO:0006355">
    <property type="term" value="P:regulation of DNA-templated transcription"/>
    <property type="evidence" value="ECO:0007669"/>
    <property type="project" value="InterPro"/>
</dbReference>
<dbReference type="SUPFAM" id="SSF55785">
    <property type="entry name" value="PYP-like sensor domain (PAS domain)"/>
    <property type="match status" value="2"/>
</dbReference>
<protein>
    <recommendedName>
        <fullName evidence="9">Sensor protein FixL</fullName>
        <ecNumber evidence="2">2.7.13.3</ecNumber>
    </recommendedName>
</protein>
<dbReference type="RefSeq" id="WP_083222827.1">
    <property type="nucleotide sequence ID" value="NZ_FLYE01000001.1"/>
</dbReference>
<dbReference type="Proteomes" id="UP000231658">
    <property type="component" value="Unassembled WGS sequence"/>
</dbReference>
<dbReference type="Pfam" id="PF08448">
    <property type="entry name" value="PAS_4"/>
    <property type="match status" value="1"/>
</dbReference>
<dbReference type="Pfam" id="PF00497">
    <property type="entry name" value="SBP_bac_3"/>
    <property type="match status" value="2"/>
</dbReference>
<keyword evidence="6" id="KW-0418">Kinase</keyword>
<keyword evidence="3" id="KW-0808">Transferase</keyword>
<dbReference type="CDD" id="cd18773">
    <property type="entry name" value="PDC1_HK_sensor"/>
    <property type="match status" value="1"/>
</dbReference>
<dbReference type="EC" id="2.7.13.3" evidence="2"/>
<dbReference type="GO" id="GO:0005524">
    <property type="term" value="F:ATP binding"/>
    <property type="evidence" value="ECO:0007669"/>
    <property type="project" value="UniProtKB-KW"/>
</dbReference>
<dbReference type="InterPro" id="IPR036457">
    <property type="entry name" value="PPM-type-like_dom_sf"/>
</dbReference>
<feature type="chain" id="PRO_5008680627" description="Sensor protein FixL" evidence="11">
    <location>
        <begin position="30"/>
        <end position="1571"/>
    </location>
</feature>
<accession>A0A1C3RD01</accession>
<sequence>MSLKRLKISVGTLLFFLCISFAYSHTLIAADTVKEGQEHANAIARFAAKAIYNLDEDQLRAVLDPYLEVDKNIKGLRVIESIENEVILQFYRDKNNKVLYGETLPTGVTELERYEAPSTFEQENIGKVIVYYEPPNTLGLTPEELQWLSENKNIVFGVDETWKPWIIKNQDGSYSGFDGDIIKLVNDMLGTNMTFEVGRWSDMVQKFKNREIDGLSSSAVHAERKSFADFSTPYTSHHKMLFVKTGDKRRISTPKDLAGKKIAFHKGNLFIQKLLGTYPEAIPVEMSDNSEMFDALLSNEIDGFVGSEVTHYAIVEKGVGFITPAFTLGEPLEMVFSTRNDMPEFVSILNKALASIPIGKRLEIKSKYAISSASDTAQNLALNQEEKQWLKANPTISVGVEEWYPFIRTEENGLPGGIAGDFINLVLEKTGLKIKVISDQWSTLLSNFEKGQIDLLPATYYTDERATYGLYSNPYFSGKEFLYIRDDNTEIKSFEDLRGKKLAIPEDFGTIPKVKAKFPEIEIVETKSQLDSLYAVLNGVADATFESQIVMEDLIRKELMTGIRAIIQTEFEASKLYFFSHKEKPILQSILKKALDSISEEERRSIINKWVSSNNIQDSAGQNESNSANEKALLSAPVIAAMGIGLLIIFAVIVFILSKLKSDRDLSTFFGAASFRVSILIALSVLVVGVALMNWVAIKDSHKRTLATLEQELQLVLSSSIERLNSWVDEHKNFITQLGRDPVLVQITKELLNVTPSKEALAPSEALENARQYFAANKQFGAAGFFIISPDKVSIGSRRDTNIGTRNFIADVRPDLIERAFKGEAVFIPPIRSDVQLTKDEKQKPLTMFFAAPITDKDGEVLAVMTERIRPSGPLSRILHHGRIGLSGETYAFNFEGRMVSESRFQNQLIETGLLPEKGYENVEIILKAPKGHNLNKRQFDKGQDKFTKIVNKSLEKRENNQSDLIVNVKEGYPDYRGISVVGVGRWLKELDLGLVTEMDFDEAMTSHHTFRFNLLVISIIATTMAVGATLFTLIVGQRSYRSLSKARDELEDRVVERTKELEYSEKRTRSIIDNAADGIIVINPQGTVQSFSPAAEDIFGYGADEVVGQNIKMLMPEPYQSEHDGYLSNYFRDGVKKVIGQNREVRGRRKDGSEFPMDLAVGKTVIGEEVIFTGIIRDISARVEAERLQKENEATLTAILDSMPAIVFLKKLNGTFLKVNKGYQEAYGVDREWVVGKKLYDFLDHDLADSLTSFDQDVLSKGGRSEQEHTVVNEDGETTYHGIMFPVLDELGNITSYGGVEIDITARKQAEKELQDAYNIISSSIEYASRIQESALPDHRLLSSLVSDYFIWWEPRDVVGGDLYWLGAWGDGCLIILGDCTGHGVPGAFMTLISIAAIERAVSEVEGGDLDKLISRTHQYIQTMLGQHYDGGQSDDGIELGACYFIPEEPQMKFVGARFNLLIVEDENNTVIKGTKAGMGYRNVPYIQEYQEEIIELKENQQFYMTSDGLIDQVGGHRRRMMGKKHLFKVLHENKHLAMEEQKQSLQDTLKTYQGDEKRRDDISMIGFKF</sequence>
<organism evidence="14 15">
    <name type="scientific">Candidatus Terasakiella magnetica</name>
    <dbReference type="NCBI Taxonomy" id="1867952"/>
    <lineage>
        <taxon>Bacteria</taxon>
        <taxon>Pseudomonadati</taxon>
        <taxon>Pseudomonadota</taxon>
        <taxon>Alphaproteobacteria</taxon>
        <taxon>Rhodospirillales</taxon>
        <taxon>Terasakiellaceae</taxon>
        <taxon>Terasakiella</taxon>
    </lineage>
</organism>
<feature type="domain" description="PAS" evidence="12">
    <location>
        <begin position="1065"/>
        <end position="1135"/>
    </location>
</feature>
<comment type="catalytic activity">
    <reaction evidence="1">
        <text>ATP + protein L-histidine = ADP + protein N-phospho-L-histidine.</text>
        <dbReference type="EC" id="2.7.13.3"/>
    </reaction>
</comment>
<dbReference type="STRING" id="1867952.MTBPR1_10385"/>
<evidence type="ECO:0000313" key="15">
    <source>
        <dbReference type="Proteomes" id="UP000231658"/>
    </source>
</evidence>
<feature type="transmembrane region" description="Helical" evidence="10">
    <location>
        <begin position="1015"/>
        <end position="1036"/>
    </location>
</feature>
<dbReference type="SMART" id="SM00091">
    <property type="entry name" value="PAS"/>
    <property type="match status" value="3"/>
</dbReference>
<dbReference type="Gene3D" id="3.40.190.10">
    <property type="entry name" value="Periplasmic binding protein-like II"/>
    <property type="match status" value="4"/>
</dbReference>
<dbReference type="Gene3D" id="3.60.40.10">
    <property type="entry name" value="PPM-type phosphatase domain"/>
    <property type="match status" value="1"/>
</dbReference>
<feature type="domain" description="PAC" evidence="13">
    <location>
        <begin position="1266"/>
        <end position="1317"/>
    </location>
</feature>
<dbReference type="SUPFAM" id="SSF53850">
    <property type="entry name" value="Periplasmic binding protein-like II"/>
    <property type="match status" value="2"/>
</dbReference>
<dbReference type="NCBIfam" id="TIGR00229">
    <property type="entry name" value="sensory_box"/>
    <property type="match status" value="2"/>
</dbReference>
<evidence type="ECO:0000256" key="4">
    <source>
        <dbReference type="ARBA" id="ARBA00022729"/>
    </source>
</evidence>
<evidence type="ECO:0000259" key="12">
    <source>
        <dbReference type="PROSITE" id="PS50112"/>
    </source>
</evidence>
<name>A0A1C3RD01_9PROT</name>
<evidence type="ECO:0000256" key="11">
    <source>
        <dbReference type="SAM" id="SignalP"/>
    </source>
</evidence>
<evidence type="ECO:0000259" key="13">
    <source>
        <dbReference type="PROSITE" id="PS50113"/>
    </source>
</evidence>
<feature type="transmembrane region" description="Helical" evidence="10">
    <location>
        <begin position="677"/>
        <end position="698"/>
    </location>
</feature>
<dbReference type="GO" id="GO:0004673">
    <property type="term" value="F:protein histidine kinase activity"/>
    <property type="evidence" value="ECO:0007669"/>
    <property type="project" value="UniProtKB-EC"/>
</dbReference>
<dbReference type="InterPro" id="IPR035965">
    <property type="entry name" value="PAS-like_dom_sf"/>
</dbReference>
<dbReference type="FunFam" id="3.30.450.20:FF:000060">
    <property type="entry name" value="Sensor protein FixL"/>
    <property type="match status" value="1"/>
</dbReference>